<proteinExistence type="inferred from homology"/>
<dbReference type="InterPro" id="IPR036390">
    <property type="entry name" value="WH_DNA-bd_sf"/>
</dbReference>
<sequence length="324" mass="34450">MEGSGAPRFGADLHQGPRPFRHGPTRRAMNIQQLRYVVATVEAGSMTAAATALFVAQPALSRAVRALERELGTDLFARAGRGVVLTAAGESFVARARSVLRSIDRLRDIGDSAEAELVIAATATLQASLALPLLEELRNQGITLHTRLRGCTGAREVHDVVAAGGAALGLCDQAIDSELAVVPIGVAEVRLVSPPGLDLPEVITVADLDGVPLVMPTAGTDRRAALDRFYEACGITPTVAIESDERSVWMEAVLRGLASCIWHSVEALKVPQDGVVFRSFEPRMFQDLSAVHRKDDRTPATVLLLEALREFAELGPGAPVSGSR</sequence>
<dbReference type="PANTHER" id="PTHR30346:SF28">
    <property type="entry name" value="HTH-TYPE TRANSCRIPTIONAL REGULATOR CYNR"/>
    <property type="match status" value="1"/>
</dbReference>
<organism evidence="7 8">
    <name type="scientific">Nocardioides marmorisolisilvae</name>
    <dbReference type="NCBI Taxonomy" id="1542737"/>
    <lineage>
        <taxon>Bacteria</taxon>
        <taxon>Bacillati</taxon>
        <taxon>Actinomycetota</taxon>
        <taxon>Actinomycetes</taxon>
        <taxon>Propionibacteriales</taxon>
        <taxon>Nocardioidaceae</taxon>
        <taxon>Nocardioides</taxon>
    </lineage>
</organism>
<dbReference type="InterPro" id="IPR005119">
    <property type="entry name" value="LysR_subst-bd"/>
</dbReference>
<dbReference type="PRINTS" id="PR00039">
    <property type="entry name" value="HTHLYSR"/>
</dbReference>
<dbReference type="GO" id="GO:0003700">
    <property type="term" value="F:DNA-binding transcription factor activity"/>
    <property type="evidence" value="ECO:0007669"/>
    <property type="project" value="InterPro"/>
</dbReference>
<dbReference type="Pfam" id="PF00126">
    <property type="entry name" value="HTH_1"/>
    <property type="match status" value="1"/>
</dbReference>
<protein>
    <submittedName>
        <fullName evidence="7">LysR family transcriptional regulator</fullName>
    </submittedName>
</protein>
<dbReference type="PANTHER" id="PTHR30346">
    <property type="entry name" value="TRANSCRIPTIONAL DUAL REGULATOR HCAR-RELATED"/>
    <property type="match status" value="1"/>
</dbReference>
<evidence type="ECO:0000256" key="5">
    <source>
        <dbReference type="SAM" id="MobiDB-lite"/>
    </source>
</evidence>
<reference evidence="7 8" key="1">
    <citation type="submission" date="2018-11" db="EMBL/GenBank/DDBJ databases">
        <authorList>
            <person name="Li F."/>
        </authorList>
    </citation>
    <scope>NUCLEOTIDE SEQUENCE [LARGE SCALE GENOMIC DNA]</scope>
    <source>
        <strain evidence="7 8">KIS18-7</strain>
    </source>
</reference>
<keyword evidence="2" id="KW-0805">Transcription regulation</keyword>
<evidence type="ECO:0000259" key="6">
    <source>
        <dbReference type="PROSITE" id="PS50931"/>
    </source>
</evidence>
<keyword evidence="4" id="KW-0804">Transcription</keyword>
<evidence type="ECO:0000256" key="3">
    <source>
        <dbReference type="ARBA" id="ARBA00023125"/>
    </source>
</evidence>
<evidence type="ECO:0000313" key="7">
    <source>
        <dbReference type="EMBL" id="RNL79918.1"/>
    </source>
</evidence>
<dbReference type="Gene3D" id="3.40.190.290">
    <property type="match status" value="1"/>
</dbReference>
<dbReference type="AlphaFoldDB" id="A0A3N0DWD3"/>
<dbReference type="EMBL" id="RJSG01000002">
    <property type="protein sequence ID" value="RNL79918.1"/>
    <property type="molecule type" value="Genomic_DNA"/>
</dbReference>
<dbReference type="PROSITE" id="PS50931">
    <property type="entry name" value="HTH_LYSR"/>
    <property type="match status" value="1"/>
</dbReference>
<dbReference type="GO" id="GO:0032993">
    <property type="term" value="C:protein-DNA complex"/>
    <property type="evidence" value="ECO:0007669"/>
    <property type="project" value="TreeGrafter"/>
</dbReference>
<keyword evidence="8" id="KW-1185">Reference proteome</keyword>
<dbReference type="OrthoDB" id="3181812at2"/>
<dbReference type="SUPFAM" id="SSF46785">
    <property type="entry name" value="Winged helix' DNA-binding domain"/>
    <property type="match status" value="1"/>
</dbReference>
<evidence type="ECO:0000256" key="1">
    <source>
        <dbReference type="ARBA" id="ARBA00009437"/>
    </source>
</evidence>
<gene>
    <name evidence="7" type="ORF">EFL95_13370</name>
</gene>
<dbReference type="SUPFAM" id="SSF53850">
    <property type="entry name" value="Periplasmic binding protein-like II"/>
    <property type="match status" value="1"/>
</dbReference>
<evidence type="ECO:0000313" key="8">
    <source>
        <dbReference type="Proteomes" id="UP000277094"/>
    </source>
</evidence>
<keyword evidence="3" id="KW-0238">DNA-binding</keyword>
<accession>A0A3N0DWD3</accession>
<dbReference type="Proteomes" id="UP000277094">
    <property type="component" value="Unassembled WGS sequence"/>
</dbReference>
<dbReference type="Pfam" id="PF03466">
    <property type="entry name" value="LysR_substrate"/>
    <property type="match status" value="1"/>
</dbReference>
<evidence type="ECO:0000256" key="2">
    <source>
        <dbReference type="ARBA" id="ARBA00023015"/>
    </source>
</evidence>
<dbReference type="InterPro" id="IPR000847">
    <property type="entry name" value="LysR_HTH_N"/>
</dbReference>
<comment type="caution">
    <text evidence="7">The sequence shown here is derived from an EMBL/GenBank/DDBJ whole genome shotgun (WGS) entry which is preliminary data.</text>
</comment>
<evidence type="ECO:0000256" key="4">
    <source>
        <dbReference type="ARBA" id="ARBA00023163"/>
    </source>
</evidence>
<name>A0A3N0DWD3_9ACTN</name>
<feature type="domain" description="HTH lysR-type" evidence="6">
    <location>
        <begin position="29"/>
        <end position="86"/>
    </location>
</feature>
<dbReference type="GO" id="GO:0003677">
    <property type="term" value="F:DNA binding"/>
    <property type="evidence" value="ECO:0007669"/>
    <property type="project" value="UniProtKB-KW"/>
</dbReference>
<dbReference type="CDD" id="cd05466">
    <property type="entry name" value="PBP2_LTTR_substrate"/>
    <property type="match status" value="1"/>
</dbReference>
<dbReference type="Gene3D" id="1.10.10.10">
    <property type="entry name" value="Winged helix-like DNA-binding domain superfamily/Winged helix DNA-binding domain"/>
    <property type="match status" value="1"/>
</dbReference>
<dbReference type="InterPro" id="IPR036388">
    <property type="entry name" value="WH-like_DNA-bd_sf"/>
</dbReference>
<dbReference type="FunFam" id="1.10.10.10:FF:000001">
    <property type="entry name" value="LysR family transcriptional regulator"/>
    <property type="match status" value="1"/>
</dbReference>
<feature type="region of interest" description="Disordered" evidence="5">
    <location>
        <begin position="1"/>
        <end position="24"/>
    </location>
</feature>
<comment type="similarity">
    <text evidence="1">Belongs to the LysR transcriptional regulatory family.</text>
</comment>